<organism evidence="2 3">
    <name type="scientific">Linum trigynum</name>
    <dbReference type="NCBI Taxonomy" id="586398"/>
    <lineage>
        <taxon>Eukaryota</taxon>
        <taxon>Viridiplantae</taxon>
        <taxon>Streptophyta</taxon>
        <taxon>Embryophyta</taxon>
        <taxon>Tracheophyta</taxon>
        <taxon>Spermatophyta</taxon>
        <taxon>Magnoliopsida</taxon>
        <taxon>eudicotyledons</taxon>
        <taxon>Gunneridae</taxon>
        <taxon>Pentapetalae</taxon>
        <taxon>rosids</taxon>
        <taxon>fabids</taxon>
        <taxon>Malpighiales</taxon>
        <taxon>Linaceae</taxon>
        <taxon>Linum</taxon>
    </lineage>
</organism>
<accession>A0AAV2E033</accession>
<dbReference type="Pfam" id="PF13960">
    <property type="entry name" value="DUF4218"/>
    <property type="match status" value="1"/>
</dbReference>
<evidence type="ECO:0000313" key="2">
    <source>
        <dbReference type="EMBL" id="CAL1379185.1"/>
    </source>
</evidence>
<protein>
    <recommendedName>
        <fullName evidence="1">DUF4218 domain-containing protein</fullName>
    </recommendedName>
</protein>
<feature type="domain" description="DUF4218" evidence="1">
    <location>
        <begin position="1"/>
        <end position="55"/>
    </location>
</feature>
<dbReference type="PANTHER" id="PTHR48451">
    <property type="entry name" value="DUF4218 DOMAIN-CONTAINING PROTEIN"/>
    <property type="match status" value="1"/>
</dbReference>
<proteinExistence type="predicted"/>
<dbReference type="Proteomes" id="UP001497516">
    <property type="component" value="Chromosome 3"/>
</dbReference>
<evidence type="ECO:0000259" key="1">
    <source>
        <dbReference type="Pfam" id="PF13960"/>
    </source>
</evidence>
<dbReference type="AlphaFoldDB" id="A0AAV2E033"/>
<sequence length="109" mass="12949">MYPMERFLGTLKSFVRNRANPEGSIVERYIAKECSDFCSRYLEGFETRSSRPNRNDDEFEGVESEGFRVFTQQGRTLGATRYDPISVEEFEQIQWYILNNWDEIEDIIK</sequence>
<dbReference type="PANTHER" id="PTHR48451:SF1">
    <property type="entry name" value="DUF4218 DOMAIN-CONTAINING PROTEIN"/>
    <property type="match status" value="1"/>
</dbReference>
<name>A0AAV2E033_9ROSI</name>
<keyword evidence="3" id="KW-1185">Reference proteome</keyword>
<dbReference type="EMBL" id="OZ034816">
    <property type="protein sequence ID" value="CAL1379185.1"/>
    <property type="molecule type" value="Genomic_DNA"/>
</dbReference>
<gene>
    <name evidence="2" type="ORF">LTRI10_LOCUS20724</name>
</gene>
<reference evidence="2 3" key="1">
    <citation type="submission" date="2024-04" db="EMBL/GenBank/DDBJ databases">
        <authorList>
            <person name="Fracassetti M."/>
        </authorList>
    </citation>
    <scope>NUCLEOTIDE SEQUENCE [LARGE SCALE GENOMIC DNA]</scope>
</reference>
<evidence type="ECO:0000313" key="3">
    <source>
        <dbReference type="Proteomes" id="UP001497516"/>
    </source>
</evidence>
<dbReference type="InterPro" id="IPR025452">
    <property type="entry name" value="DUF4218"/>
</dbReference>